<evidence type="ECO:0000256" key="1">
    <source>
        <dbReference type="SAM" id="SignalP"/>
    </source>
</evidence>
<feature type="chain" id="PRO_5040222084" evidence="1">
    <location>
        <begin position="19"/>
        <end position="108"/>
    </location>
</feature>
<feature type="signal peptide" evidence="1">
    <location>
        <begin position="1"/>
        <end position="18"/>
    </location>
</feature>
<gene>
    <name evidence="2" type="ORF">JX265_001822</name>
</gene>
<dbReference type="EMBL" id="JAFIMR010000003">
    <property type="protein sequence ID" value="KAI1880201.1"/>
    <property type="molecule type" value="Genomic_DNA"/>
</dbReference>
<comment type="caution">
    <text evidence="2">The sequence shown here is derived from an EMBL/GenBank/DDBJ whole genome shotgun (WGS) entry which is preliminary data.</text>
</comment>
<keyword evidence="1" id="KW-0732">Signal</keyword>
<proteinExistence type="predicted"/>
<keyword evidence="3" id="KW-1185">Reference proteome</keyword>
<name>A0A9Q0AVG5_9PEZI</name>
<reference evidence="2" key="1">
    <citation type="submission" date="2021-03" db="EMBL/GenBank/DDBJ databases">
        <title>Revisited historic fungal species revealed as producer of novel bioactive compounds through whole genome sequencing and comparative genomics.</title>
        <authorList>
            <person name="Vignolle G.A."/>
            <person name="Hochenegger N."/>
            <person name="Mach R.L."/>
            <person name="Mach-Aigner A.R."/>
            <person name="Javad Rahimi M."/>
            <person name="Salim K.A."/>
            <person name="Chan C.M."/>
            <person name="Lim L.B.L."/>
            <person name="Cai F."/>
            <person name="Druzhinina I.S."/>
            <person name="U'Ren J.M."/>
            <person name="Derntl C."/>
        </authorList>
    </citation>
    <scope>NUCLEOTIDE SEQUENCE</scope>
    <source>
        <strain evidence="2">TUCIM 5799</strain>
    </source>
</reference>
<dbReference type="Proteomes" id="UP000829685">
    <property type="component" value="Unassembled WGS sequence"/>
</dbReference>
<evidence type="ECO:0000313" key="2">
    <source>
        <dbReference type="EMBL" id="KAI1880201.1"/>
    </source>
</evidence>
<evidence type="ECO:0000313" key="3">
    <source>
        <dbReference type="Proteomes" id="UP000829685"/>
    </source>
</evidence>
<dbReference type="OrthoDB" id="4789963at2759"/>
<organism evidence="2 3">
    <name type="scientific">Neoarthrinium moseri</name>
    <dbReference type="NCBI Taxonomy" id="1658444"/>
    <lineage>
        <taxon>Eukaryota</taxon>
        <taxon>Fungi</taxon>
        <taxon>Dikarya</taxon>
        <taxon>Ascomycota</taxon>
        <taxon>Pezizomycotina</taxon>
        <taxon>Sordariomycetes</taxon>
        <taxon>Xylariomycetidae</taxon>
        <taxon>Amphisphaeriales</taxon>
        <taxon>Apiosporaceae</taxon>
        <taxon>Neoarthrinium</taxon>
    </lineage>
</organism>
<dbReference type="AlphaFoldDB" id="A0A9Q0AVG5"/>
<protein>
    <submittedName>
        <fullName evidence="2">Uncharacterized protein</fullName>
    </submittedName>
</protein>
<accession>A0A9Q0AVG5</accession>
<sequence length="108" mass="11059">MKLAISFALSALLASVAASPAAPAADWQFPVMDQACTSVGGTVAGHNIESGNALSNCITYCNNVPTGGHDVTGPIAAVPSVPISRDTTYHLYVVDSCSTCDYCGPPRK</sequence>